<evidence type="ECO:0000313" key="5">
    <source>
        <dbReference type="Proteomes" id="UP000190286"/>
    </source>
</evidence>
<feature type="transmembrane region" description="Helical" evidence="1">
    <location>
        <begin position="332"/>
        <end position="350"/>
    </location>
</feature>
<reference evidence="4 5" key="1">
    <citation type="submission" date="2017-02" db="EMBL/GenBank/DDBJ databases">
        <authorList>
            <person name="Peterson S.W."/>
        </authorList>
    </citation>
    <scope>NUCLEOTIDE SEQUENCE [LARGE SCALE GENOMIC DNA]</scope>
    <source>
        <strain evidence="4 5">ATCC 27749</strain>
    </source>
</reference>
<feature type="signal peptide" evidence="2">
    <location>
        <begin position="1"/>
        <end position="25"/>
    </location>
</feature>
<feature type="chain" id="PRO_5012188348" evidence="2">
    <location>
        <begin position="26"/>
        <end position="357"/>
    </location>
</feature>
<dbReference type="Gene3D" id="2.60.40.3050">
    <property type="match status" value="1"/>
</dbReference>
<dbReference type="InterPro" id="IPR038174">
    <property type="entry name" value="Strep_pil_link_sf"/>
</dbReference>
<protein>
    <submittedName>
        <fullName evidence="4">T surface-antigen of pili</fullName>
    </submittedName>
</protein>
<keyword evidence="1" id="KW-0472">Membrane</keyword>
<dbReference type="Gene3D" id="2.60.40.1140">
    <property type="entry name" value="Collagen-binding surface protein Cna, B-type domain"/>
    <property type="match status" value="1"/>
</dbReference>
<feature type="domain" description="DUF7601" evidence="3">
    <location>
        <begin position="188"/>
        <end position="320"/>
    </location>
</feature>
<accession>A0A1T4XJZ1</accession>
<keyword evidence="5" id="KW-1185">Reference proteome</keyword>
<keyword evidence="1" id="KW-0812">Transmembrane</keyword>
<proteinExistence type="predicted"/>
<dbReference type="STRING" id="745368.SAMN02745178_01980"/>
<dbReference type="GeneID" id="93338430"/>
<evidence type="ECO:0000256" key="2">
    <source>
        <dbReference type="SAM" id="SignalP"/>
    </source>
</evidence>
<dbReference type="Proteomes" id="UP000190286">
    <property type="component" value="Unassembled WGS sequence"/>
</dbReference>
<organism evidence="4 5">
    <name type="scientific">Gemmiger formicilis</name>
    <dbReference type="NCBI Taxonomy" id="745368"/>
    <lineage>
        <taxon>Bacteria</taxon>
        <taxon>Bacillati</taxon>
        <taxon>Bacillota</taxon>
        <taxon>Clostridia</taxon>
        <taxon>Eubacteriales</taxon>
        <taxon>Gemmiger</taxon>
    </lineage>
</organism>
<name>A0A1T4XJZ1_9FIRM</name>
<gene>
    <name evidence="4" type="ORF">SAMN02745178_01980</name>
</gene>
<dbReference type="OrthoDB" id="2061121at2"/>
<dbReference type="RefSeq" id="WP_078784878.1">
    <property type="nucleotide sequence ID" value="NZ_FUYF01000011.1"/>
</dbReference>
<dbReference type="Pfam" id="PF24547">
    <property type="entry name" value="DUF7601"/>
    <property type="match status" value="1"/>
</dbReference>
<sequence>MNTIKLSAVLTAALLTGALSATAFAAETLTTTTGSITFRKAIDVTNAEGAGGITGTIAFDVTAADESDLPDDGEKNYVGSVDQLDGSDIIATFAADDSGIANKESDVSVGFDTSKFEAPGVYYYHLTERDPGIHGLTATTATYLLKVRVVNDNTSDPDGATFKIDYATLTSLDDNTKSDLITNTYTTHGLTVTKALAGDWADYTDHFIFTLEITDPDADPSRMASVTVQTTSAAGVRSNAEVKPFTNGKVSFSETIRGGDMIQVTGLPTGAAYTITESGLDAEKYTTAWTLDGETLSTERALPTQTVGAADTALTVTNTRSSIAPTGLLLDAAPYGAMLALAAGSGLVFFRKRRRED</sequence>
<keyword evidence="1" id="KW-1133">Transmembrane helix</keyword>
<evidence type="ECO:0000256" key="1">
    <source>
        <dbReference type="SAM" id="Phobius"/>
    </source>
</evidence>
<dbReference type="InterPro" id="IPR055382">
    <property type="entry name" value="DUF7601"/>
</dbReference>
<evidence type="ECO:0000313" key="4">
    <source>
        <dbReference type="EMBL" id="SKA89892.1"/>
    </source>
</evidence>
<dbReference type="EMBL" id="FUYF01000011">
    <property type="protein sequence ID" value="SKA89892.1"/>
    <property type="molecule type" value="Genomic_DNA"/>
</dbReference>
<keyword evidence="2" id="KW-0732">Signal</keyword>
<dbReference type="AlphaFoldDB" id="A0A1T4XJZ1"/>
<evidence type="ECO:0000259" key="3">
    <source>
        <dbReference type="Pfam" id="PF24547"/>
    </source>
</evidence>